<proteinExistence type="predicted"/>
<accession>A0ABQ5C075</accession>
<reference evidence="1" key="2">
    <citation type="submission" date="2022-01" db="EMBL/GenBank/DDBJ databases">
        <authorList>
            <person name="Yamashiro T."/>
            <person name="Shiraishi A."/>
            <person name="Satake H."/>
            <person name="Nakayama K."/>
        </authorList>
    </citation>
    <scope>NUCLEOTIDE SEQUENCE</scope>
</reference>
<keyword evidence="2" id="KW-1185">Reference proteome</keyword>
<comment type="caution">
    <text evidence="1">The sequence shown here is derived from an EMBL/GenBank/DDBJ whole genome shotgun (WGS) entry which is preliminary data.</text>
</comment>
<reference evidence="1" key="1">
    <citation type="journal article" date="2022" name="Int. J. Mol. Sci.">
        <title>Draft Genome of Tanacetum Coccineum: Genomic Comparison of Closely Related Tanacetum-Family Plants.</title>
        <authorList>
            <person name="Yamashiro T."/>
            <person name="Shiraishi A."/>
            <person name="Nakayama K."/>
            <person name="Satake H."/>
        </authorList>
    </citation>
    <scope>NUCLEOTIDE SEQUENCE</scope>
</reference>
<name>A0ABQ5C075_9ASTR</name>
<protein>
    <submittedName>
        <fullName evidence="1">Uncharacterized protein</fullName>
    </submittedName>
</protein>
<evidence type="ECO:0000313" key="2">
    <source>
        <dbReference type="Proteomes" id="UP001151760"/>
    </source>
</evidence>
<gene>
    <name evidence="1" type="ORF">Tco_0878114</name>
</gene>
<evidence type="ECO:0000313" key="1">
    <source>
        <dbReference type="EMBL" id="GJT19408.1"/>
    </source>
</evidence>
<sequence>MSTITDVKCVLYHRAFDSFCEKFHILEEVHLVLPNQGNTIHERHIGKIGLYTRFFDFANFRLPVSTFLVDILSHYTLDEETYPSFVDKDGEDMDIFAFIRTMDPTKVKVTERERREDEPRLLETTVGRTVPLLLVVYDCGESELDVCNIPYFQVIYNTI</sequence>
<organism evidence="1 2">
    <name type="scientific">Tanacetum coccineum</name>
    <dbReference type="NCBI Taxonomy" id="301880"/>
    <lineage>
        <taxon>Eukaryota</taxon>
        <taxon>Viridiplantae</taxon>
        <taxon>Streptophyta</taxon>
        <taxon>Embryophyta</taxon>
        <taxon>Tracheophyta</taxon>
        <taxon>Spermatophyta</taxon>
        <taxon>Magnoliopsida</taxon>
        <taxon>eudicotyledons</taxon>
        <taxon>Gunneridae</taxon>
        <taxon>Pentapetalae</taxon>
        <taxon>asterids</taxon>
        <taxon>campanulids</taxon>
        <taxon>Asterales</taxon>
        <taxon>Asteraceae</taxon>
        <taxon>Asteroideae</taxon>
        <taxon>Anthemideae</taxon>
        <taxon>Anthemidinae</taxon>
        <taxon>Tanacetum</taxon>
    </lineage>
</organism>
<dbReference type="EMBL" id="BQNB010013715">
    <property type="protein sequence ID" value="GJT19408.1"/>
    <property type="molecule type" value="Genomic_DNA"/>
</dbReference>
<dbReference type="Proteomes" id="UP001151760">
    <property type="component" value="Unassembled WGS sequence"/>
</dbReference>